<comment type="caution">
    <text evidence="2">The sequence shown here is derived from an EMBL/GenBank/DDBJ whole genome shotgun (WGS) entry which is preliminary data.</text>
</comment>
<feature type="region of interest" description="Disordered" evidence="1">
    <location>
        <begin position="324"/>
        <end position="376"/>
    </location>
</feature>
<sequence length="400" mass="41748">MAPLNSVVELERGFLSGLRLCLERSVFVSTRRSLPPPQPGCWQSKAILPSALKRDGKNEGPCWSRGGSSACFRSGGGWTEPGLLVVGELDFQDTGQPSLSVLQSSLGNNSGISSLGKTPRRVEMSVLTLSGEGAAEGCRPRGISRERREVASRAQHTDASPGARAGGKKIDSGPTVEKWKGAEQPAKEQLGCPAPPVSGTAATHSPACEVGAESPILPGRIQVQVDPGAGAWLLVRKLEPEKVGTLRGTAAGSGRAAPAQGCAPGGPQLPSKPPQPRQEALWSGPRWAHAPLSVGLWATAVERAEPWLPSPEQQQRDFPRVAVQAPEVPPPRGPRGGKLDSLLPGQEHPSNGSGKLAQGAQGGAAPFTWAVSSPTTQADPAHTYLHPRRAAGESVPFLVL</sequence>
<keyword evidence="3" id="KW-1185">Reference proteome</keyword>
<dbReference type="EMBL" id="JWIN03000021">
    <property type="protein sequence ID" value="KAB1261113.1"/>
    <property type="molecule type" value="Genomic_DNA"/>
</dbReference>
<gene>
    <name evidence="2" type="ORF">Cadr_000024228</name>
</gene>
<dbReference type="AlphaFoldDB" id="A0A5N4CQ77"/>
<accession>A0A5N4CQ77</accession>
<organism evidence="2 3">
    <name type="scientific">Camelus dromedarius</name>
    <name type="common">Dromedary</name>
    <name type="synonym">Arabian camel</name>
    <dbReference type="NCBI Taxonomy" id="9838"/>
    <lineage>
        <taxon>Eukaryota</taxon>
        <taxon>Metazoa</taxon>
        <taxon>Chordata</taxon>
        <taxon>Craniata</taxon>
        <taxon>Vertebrata</taxon>
        <taxon>Euteleostomi</taxon>
        <taxon>Mammalia</taxon>
        <taxon>Eutheria</taxon>
        <taxon>Laurasiatheria</taxon>
        <taxon>Artiodactyla</taxon>
        <taxon>Tylopoda</taxon>
        <taxon>Camelidae</taxon>
        <taxon>Camelus</taxon>
    </lineage>
</organism>
<proteinExistence type="predicted"/>
<feature type="region of interest" description="Disordered" evidence="1">
    <location>
        <begin position="133"/>
        <end position="205"/>
    </location>
</feature>
<protein>
    <submittedName>
        <fullName evidence="2">Uncharacterized protein</fullName>
    </submittedName>
</protein>
<evidence type="ECO:0000313" key="2">
    <source>
        <dbReference type="EMBL" id="KAB1261113.1"/>
    </source>
</evidence>
<evidence type="ECO:0000313" key="3">
    <source>
        <dbReference type="Proteomes" id="UP000299084"/>
    </source>
</evidence>
<evidence type="ECO:0000256" key="1">
    <source>
        <dbReference type="SAM" id="MobiDB-lite"/>
    </source>
</evidence>
<name>A0A5N4CQ77_CAMDR</name>
<dbReference type="Proteomes" id="UP000299084">
    <property type="component" value="Unassembled WGS sequence"/>
</dbReference>
<feature type="region of interest" description="Disordered" evidence="1">
    <location>
        <begin position="246"/>
        <end position="282"/>
    </location>
</feature>
<feature type="compositionally biased region" description="Low complexity" evidence="1">
    <location>
        <begin position="254"/>
        <end position="269"/>
    </location>
</feature>
<reference evidence="2 3" key="1">
    <citation type="journal article" date="2019" name="Mol. Ecol. Resour.">
        <title>Improving Illumina assemblies with Hi-C and long reads: an example with the North African dromedary.</title>
        <authorList>
            <person name="Elbers J.P."/>
            <person name="Rogers M.F."/>
            <person name="Perelman P.L."/>
            <person name="Proskuryakova A.A."/>
            <person name="Serdyukova N.A."/>
            <person name="Johnson W.E."/>
            <person name="Horin P."/>
            <person name="Corander J."/>
            <person name="Murphy D."/>
            <person name="Burger P.A."/>
        </authorList>
    </citation>
    <scope>NUCLEOTIDE SEQUENCE [LARGE SCALE GENOMIC DNA]</scope>
    <source>
        <strain evidence="2">Drom800</strain>
        <tissue evidence="2">Blood</tissue>
    </source>
</reference>